<proteinExistence type="predicted"/>
<sequence>MTTTRAQENLNNAATIPNSNIAPELAIPSKKTKKTNTEHILEDGGISIAPPQRDQSATATIPPPPACQISGCICQSDIAQIPAKSAEIVPDSIINTEDATSPVKSPSELPPPENTIGHSESDSGCNSTSPEETPELQPPEITANYSAFGSDSDESEDMATPHKVADGKHPRSDSAISPSLIAVLHLEVSLVNLVLLVYSMISQL</sequence>
<accession>A0A5C3LGQ1</accession>
<dbReference type="OrthoDB" id="3070904at2759"/>
<gene>
    <name evidence="2" type="ORF">BDQ12DRAFT_671485</name>
</gene>
<organism evidence="2 3">
    <name type="scientific">Crucibulum laeve</name>
    <dbReference type="NCBI Taxonomy" id="68775"/>
    <lineage>
        <taxon>Eukaryota</taxon>
        <taxon>Fungi</taxon>
        <taxon>Dikarya</taxon>
        <taxon>Basidiomycota</taxon>
        <taxon>Agaricomycotina</taxon>
        <taxon>Agaricomycetes</taxon>
        <taxon>Agaricomycetidae</taxon>
        <taxon>Agaricales</taxon>
        <taxon>Agaricineae</taxon>
        <taxon>Nidulariaceae</taxon>
        <taxon>Crucibulum</taxon>
    </lineage>
</organism>
<dbReference type="Proteomes" id="UP000308652">
    <property type="component" value="Unassembled WGS sequence"/>
</dbReference>
<feature type="region of interest" description="Disordered" evidence="1">
    <location>
        <begin position="94"/>
        <end position="172"/>
    </location>
</feature>
<dbReference type="AlphaFoldDB" id="A0A5C3LGQ1"/>
<reference evidence="2 3" key="1">
    <citation type="journal article" date="2019" name="Nat. Ecol. Evol.">
        <title>Megaphylogeny resolves global patterns of mushroom evolution.</title>
        <authorList>
            <person name="Varga T."/>
            <person name="Krizsan K."/>
            <person name="Foldi C."/>
            <person name="Dima B."/>
            <person name="Sanchez-Garcia M."/>
            <person name="Sanchez-Ramirez S."/>
            <person name="Szollosi G.J."/>
            <person name="Szarkandi J.G."/>
            <person name="Papp V."/>
            <person name="Albert L."/>
            <person name="Andreopoulos W."/>
            <person name="Angelini C."/>
            <person name="Antonin V."/>
            <person name="Barry K.W."/>
            <person name="Bougher N.L."/>
            <person name="Buchanan P."/>
            <person name="Buyck B."/>
            <person name="Bense V."/>
            <person name="Catcheside P."/>
            <person name="Chovatia M."/>
            <person name="Cooper J."/>
            <person name="Damon W."/>
            <person name="Desjardin D."/>
            <person name="Finy P."/>
            <person name="Geml J."/>
            <person name="Haridas S."/>
            <person name="Hughes K."/>
            <person name="Justo A."/>
            <person name="Karasinski D."/>
            <person name="Kautmanova I."/>
            <person name="Kiss B."/>
            <person name="Kocsube S."/>
            <person name="Kotiranta H."/>
            <person name="LaButti K.M."/>
            <person name="Lechner B.E."/>
            <person name="Liimatainen K."/>
            <person name="Lipzen A."/>
            <person name="Lukacs Z."/>
            <person name="Mihaltcheva S."/>
            <person name="Morgado L.N."/>
            <person name="Niskanen T."/>
            <person name="Noordeloos M.E."/>
            <person name="Ohm R.A."/>
            <person name="Ortiz-Santana B."/>
            <person name="Ovrebo C."/>
            <person name="Racz N."/>
            <person name="Riley R."/>
            <person name="Savchenko A."/>
            <person name="Shiryaev A."/>
            <person name="Soop K."/>
            <person name="Spirin V."/>
            <person name="Szebenyi C."/>
            <person name="Tomsovsky M."/>
            <person name="Tulloss R.E."/>
            <person name="Uehling J."/>
            <person name="Grigoriev I.V."/>
            <person name="Vagvolgyi C."/>
            <person name="Papp T."/>
            <person name="Martin F.M."/>
            <person name="Miettinen O."/>
            <person name="Hibbett D.S."/>
            <person name="Nagy L.G."/>
        </authorList>
    </citation>
    <scope>NUCLEOTIDE SEQUENCE [LARGE SCALE GENOMIC DNA]</scope>
    <source>
        <strain evidence="2 3">CBS 166.37</strain>
    </source>
</reference>
<name>A0A5C3LGQ1_9AGAR</name>
<evidence type="ECO:0000313" key="3">
    <source>
        <dbReference type="Proteomes" id="UP000308652"/>
    </source>
</evidence>
<evidence type="ECO:0000256" key="1">
    <source>
        <dbReference type="SAM" id="MobiDB-lite"/>
    </source>
</evidence>
<feature type="compositionally biased region" description="Polar residues" evidence="1">
    <location>
        <begin position="1"/>
        <end position="21"/>
    </location>
</feature>
<keyword evidence="3" id="KW-1185">Reference proteome</keyword>
<dbReference type="EMBL" id="ML213695">
    <property type="protein sequence ID" value="TFK31940.1"/>
    <property type="molecule type" value="Genomic_DNA"/>
</dbReference>
<feature type="region of interest" description="Disordered" evidence="1">
    <location>
        <begin position="1"/>
        <end position="35"/>
    </location>
</feature>
<feature type="compositionally biased region" description="Polar residues" evidence="1">
    <location>
        <begin position="116"/>
        <end position="131"/>
    </location>
</feature>
<feature type="compositionally biased region" description="Basic and acidic residues" evidence="1">
    <location>
        <begin position="159"/>
        <end position="172"/>
    </location>
</feature>
<evidence type="ECO:0000313" key="2">
    <source>
        <dbReference type="EMBL" id="TFK31940.1"/>
    </source>
</evidence>
<protein>
    <submittedName>
        <fullName evidence="2">Uncharacterized protein</fullName>
    </submittedName>
</protein>
<feature type="compositionally biased region" description="Polar residues" evidence="1">
    <location>
        <begin position="94"/>
        <end position="104"/>
    </location>
</feature>